<dbReference type="AlphaFoldDB" id="A0A4S4A0I2"/>
<keyword evidence="2" id="KW-1185">Reference proteome</keyword>
<comment type="caution">
    <text evidence="1">The sequence shown here is derived from an EMBL/GenBank/DDBJ whole genome shotgun (WGS) entry which is preliminary data.</text>
</comment>
<sequence>MKKKTTLIALFIVTMCQAQSHQLNCEHIHKVDNPKEYYDEYSSGGGYENLTVMKKNFKSAFFNSKDSDLKSIVIRIQTQSDGASIMDDAELYEPKENEIALFLEDEDRKSFIGTSQKMFFKVGGKLKTSIVKGKTNGLKILEFIKCGMLNLKRMPIDDKIVACLENEITK</sequence>
<dbReference type="Proteomes" id="UP000307507">
    <property type="component" value="Unassembled WGS sequence"/>
</dbReference>
<organism evidence="1 2">
    <name type="scientific">Flavobacterium supellecticarium</name>
    <dbReference type="NCBI Taxonomy" id="2565924"/>
    <lineage>
        <taxon>Bacteria</taxon>
        <taxon>Pseudomonadati</taxon>
        <taxon>Bacteroidota</taxon>
        <taxon>Flavobacteriia</taxon>
        <taxon>Flavobacteriales</taxon>
        <taxon>Flavobacteriaceae</taxon>
        <taxon>Flavobacterium</taxon>
    </lineage>
</organism>
<name>A0A4S4A0I2_9FLAO</name>
<evidence type="ECO:0000313" key="2">
    <source>
        <dbReference type="Proteomes" id="UP000307507"/>
    </source>
</evidence>
<accession>A0A4S4A0I2</accession>
<proteinExistence type="predicted"/>
<reference evidence="1 2" key="1">
    <citation type="submission" date="2019-04" db="EMBL/GenBank/DDBJ databases">
        <title>Flavobacterium sp. nov. isolated from construction timber.</title>
        <authorList>
            <person name="Lin S.-Y."/>
            <person name="Chang C.-T."/>
            <person name="Young C.-C."/>
        </authorList>
    </citation>
    <scope>NUCLEOTIDE SEQUENCE [LARGE SCALE GENOMIC DNA]</scope>
    <source>
        <strain evidence="1 2">CC-CTC003</strain>
    </source>
</reference>
<dbReference type="EMBL" id="SSNZ01000002">
    <property type="protein sequence ID" value="THF51813.1"/>
    <property type="molecule type" value="Genomic_DNA"/>
</dbReference>
<evidence type="ECO:0000313" key="1">
    <source>
        <dbReference type="EMBL" id="THF51813.1"/>
    </source>
</evidence>
<gene>
    <name evidence="1" type="ORF">E6C50_08640</name>
</gene>
<dbReference type="RefSeq" id="WP_136402797.1">
    <property type="nucleotide sequence ID" value="NZ_SSNZ01000002.1"/>
</dbReference>
<protein>
    <submittedName>
        <fullName evidence="1">Uncharacterized protein</fullName>
    </submittedName>
</protein>